<gene>
    <name evidence="1" type="ORF">SAMN05421630_111156</name>
</gene>
<evidence type="ECO:0000313" key="1">
    <source>
        <dbReference type="EMBL" id="SDD70289.1"/>
    </source>
</evidence>
<organism evidence="1 2">
    <name type="scientific">Prauserella marina</name>
    <dbReference type="NCBI Taxonomy" id="530584"/>
    <lineage>
        <taxon>Bacteria</taxon>
        <taxon>Bacillati</taxon>
        <taxon>Actinomycetota</taxon>
        <taxon>Actinomycetes</taxon>
        <taxon>Pseudonocardiales</taxon>
        <taxon>Pseudonocardiaceae</taxon>
        <taxon>Prauserella</taxon>
    </lineage>
</organism>
<proteinExistence type="predicted"/>
<dbReference type="AlphaFoldDB" id="A0A1G6WWW6"/>
<accession>A0A1G6WWW6</accession>
<evidence type="ECO:0000313" key="2">
    <source>
        <dbReference type="Proteomes" id="UP000199494"/>
    </source>
</evidence>
<dbReference type="Proteomes" id="UP000199494">
    <property type="component" value="Unassembled WGS sequence"/>
</dbReference>
<protein>
    <submittedName>
        <fullName evidence="1">Uncharacterized protein</fullName>
    </submittedName>
</protein>
<name>A0A1G6WWW6_9PSEU</name>
<keyword evidence="2" id="KW-1185">Reference proteome</keyword>
<dbReference type="EMBL" id="FMZE01000011">
    <property type="protein sequence ID" value="SDD70289.1"/>
    <property type="molecule type" value="Genomic_DNA"/>
</dbReference>
<reference evidence="1 2" key="1">
    <citation type="submission" date="2016-10" db="EMBL/GenBank/DDBJ databases">
        <authorList>
            <person name="de Groot N.N."/>
        </authorList>
    </citation>
    <scope>NUCLEOTIDE SEQUENCE [LARGE SCALE GENOMIC DNA]</scope>
    <source>
        <strain evidence="1 2">CGMCC 4.5506</strain>
    </source>
</reference>
<sequence>MDVTTRAPQTLTSTQQAWVAVLATTVTLLLVVLLAAAG</sequence>